<keyword evidence="6 9" id="KW-1133">Transmembrane helix</keyword>
<dbReference type="Pfam" id="PF04143">
    <property type="entry name" value="Sulf_transp"/>
    <property type="match status" value="1"/>
</dbReference>
<accession>A0A0S6UBM3</accession>
<feature type="transmembrane region" description="Helical" evidence="9">
    <location>
        <begin position="143"/>
        <end position="161"/>
    </location>
</feature>
<comment type="subcellular location">
    <subcellularLocation>
        <location evidence="1">Cell inner membrane</location>
        <topology evidence="1">Multi-pass membrane protein</topology>
    </subcellularLocation>
</comment>
<dbReference type="RefSeq" id="WP_025773849.1">
    <property type="nucleotide sequence ID" value="NZ_DF238840.1"/>
</dbReference>
<evidence type="ECO:0000256" key="9">
    <source>
        <dbReference type="SAM" id="Phobius"/>
    </source>
</evidence>
<evidence type="ECO:0000313" key="10">
    <source>
        <dbReference type="EMBL" id="GAF26133.1"/>
    </source>
</evidence>
<evidence type="ECO:0000256" key="6">
    <source>
        <dbReference type="ARBA" id="ARBA00022989"/>
    </source>
</evidence>
<evidence type="ECO:0000256" key="4">
    <source>
        <dbReference type="ARBA" id="ARBA00022519"/>
    </source>
</evidence>
<reference evidence="10" key="1">
    <citation type="journal article" date="2014" name="Gene">
        <title>Genome-guided analysis of transformation efficiency and carbon dioxide assimilation by Moorella thermoacetica Y72.</title>
        <authorList>
            <person name="Tsukahara K."/>
            <person name="Kita A."/>
            <person name="Nakashimada Y."/>
            <person name="Hoshino T."/>
            <person name="Murakami K."/>
        </authorList>
    </citation>
    <scope>NUCLEOTIDE SEQUENCE [LARGE SCALE GENOMIC DNA]</scope>
    <source>
        <strain evidence="10">Y72</strain>
    </source>
</reference>
<keyword evidence="4" id="KW-0997">Cell inner membrane</keyword>
<evidence type="ECO:0000256" key="7">
    <source>
        <dbReference type="ARBA" id="ARBA00023136"/>
    </source>
</evidence>
<organism evidence="10">
    <name type="scientific">Moorella thermoacetica Y72</name>
    <dbReference type="NCBI Taxonomy" id="1325331"/>
    <lineage>
        <taxon>Bacteria</taxon>
        <taxon>Bacillati</taxon>
        <taxon>Bacillota</taxon>
        <taxon>Clostridia</taxon>
        <taxon>Neomoorellales</taxon>
        <taxon>Neomoorellaceae</taxon>
        <taxon>Neomoorella</taxon>
    </lineage>
</organism>
<dbReference type="PANTHER" id="PTHR30574">
    <property type="entry name" value="INNER MEMBRANE PROTEIN YEDE"/>
    <property type="match status" value="1"/>
</dbReference>
<gene>
    <name evidence="10" type="ORF">MTY_1472</name>
</gene>
<proteinExistence type="inferred from homology"/>
<feature type="transmembrane region" description="Helical" evidence="9">
    <location>
        <begin position="111"/>
        <end position="131"/>
    </location>
</feature>
<evidence type="ECO:0000256" key="5">
    <source>
        <dbReference type="ARBA" id="ARBA00022692"/>
    </source>
</evidence>
<sequence>MAPDTQLAHINLKPKSQEPYALILALAAAAIFWRLQGQGIGLGTMWLFGLALGYVLQRSRFCFVACFRDPFITGNTSLSRAVVLALAVATAGMALLVLAGGSPVEVYPAGWHNLAGGLLFGTGMVLAGGCASGTLMRAGEGHLLQWLTLAAFIMGSLWGAHDFGWWQQVSLSCSPVLFLPRLVGWGPALVLQLLILGLIYHGLWRIEKQAFPDFSPPGKGRYAFKLRHLWSRPWPYWAGGVVLAVLDVALAWCTGRPWGITTAFSYWGAWLWQAFTGHPPGWYYYSLPDHTRALGLGFLAEPGTILNLGTIWGAGLSALAASEFRLHLPRRWQVVPAALAGGIMMGYGARIAMGCNIGAFFNGIASLSLHGWLFGLGLAGGAYLGGKLLLRFLV</sequence>
<keyword evidence="2" id="KW-0813">Transport</keyword>
<dbReference type="EMBL" id="DF238840">
    <property type="protein sequence ID" value="GAF26133.1"/>
    <property type="molecule type" value="Genomic_DNA"/>
</dbReference>
<evidence type="ECO:0000256" key="8">
    <source>
        <dbReference type="ARBA" id="ARBA00035655"/>
    </source>
</evidence>
<keyword evidence="5 9" id="KW-0812">Transmembrane</keyword>
<dbReference type="AlphaFoldDB" id="A0A0S6UBM3"/>
<keyword evidence="3" id="KW-1003">Cell membrane</keyword>
<protein>
    <submittedName>
        <fullName evidence="10">Predicted transporter component</fullName>
    </submittedName>
</protein>
<name>A0A0S6UBM3_NEOTH</name>
<comment type="similarity">
    <text evidence="8">Belongs to the TsuA/YedE (TC 9.B.102) family.</text>
</comment>
<feature type="transmembrane region" description="Helical" evidence="9">
    <location>
        <begin position="41"/>
        <end position="57"/>
    </location>
</feature>
<keyword evidence="7 9" id="KW-0472">Membrane</keyword>
<dbReference type="InterPro" id="IPR007272">
    <property type="entry name" value="Sulf_transp_TsuA/YedE"/>
</dbReference>
<feature type="transmembrane region" description="Helical" evidence="9">
    <location>
        <begin position="234"/>
        <end position="252"/>
    </location>
</feature>
<feature type="transmembrane region" description="Helical" evidence="9">
    <location>
        <begin position="334"/>
        <end position="353"/>
    </location>
</feature>
<evidence type="ECO:0000256" key="1">
    <source>
        <dbReference type="ARBA" id="ARBA00004429"/>
    </source>
</evidence>
<dbReference type="PANTHER" id="PTHR30574:SF1">
    <property type="entry name" value="SULPHUR TRANSPORT DOMAIN-CONTAINING PROTEIN"/>
    <property type="match status" value="1"/>
</dbReference>
<evidence type="ECO:0000256" key="3">
    <source>
        <dbReference type="ARBA" id="ARBA00022475"/>
    </source>
</evidence>
<feature type="transmembrane region" description="Helical" evidence="9">
    <location>
        <begin position="359"/>
        <end position="384"/>
    </location>
</feature>
<feature type="transmembrane region" description="Helical" evidence="9">
    <location>
        <begin position="181"/>
        <end position="200"/>
    </location>
</feature>
<feature type="transmembrane region" description="Helical" evidence="9">
    <location>
        <begin position="78"/>
        <end position="99"/>
    </location>
</feature>
<dbReference type="Proteomes" id="UP000063718">
    <property type="component" value="Unassembled WGS sequence"/>
</dbReference>
<dbReference type="GO" id="GO:0005886">
    <property type="term" value="C:plasma membrane"/>
    <property type="evidence" value="ECO:0007669"/>
    <property type="project" value="UniProtKB-SubCell"/>
</dbReference>
<feature type="transmembrane region" description="Helical" evidence="9">
    <location>
        <begin position="304"/>
        <end position="322"/>
    </location>
</feature>
<evidence type="ECO:0000256" key="2">
    <source>
        <dbReference type="ARBA" id="ARBA00022448"/>
    </source>
</evidence>
<feature type="transmembrane region" description="Helical" evidence="9">
    <location>
        <begin position="20"/>
        <end position="35"/>
    </location>
</feature>